<proteinExistence type="inferred from homology"/>
<dbReference type="SUPFAM" id="SSF56300">
    <property type="entry name" value="Metallo-dependent phosphatases"/>
    <property type="match status" value="1"/>
</dbReference>
<reference evidence="3" key="1">
    <citation type="journal article" date="2020" name="mSystems">
        <title>Genome- and Community-Level Interaction Insights into Carbon Utilization and Element Cycling Functions of Hydrothermarchaeota in Hydrothermal Sediment.</title>
        <authorList>
            <person name="Zhou Z."/>
            <person name="Liu Y."/>
            <person name="Xu W."/>
            <person name="Pan J."/>
            <person name="Luo Z.H."/>
            <person name="Li M."/>
        </authorList>
    </citation>
    <scope>NUCLEOTIDE SEQUENCE [LARGE SCALE GENOMIC DNA]</scope>
    <source>
        <strain evidence="3">SpSt-258</strain>
    </source>
</reference>
<gene>
    <name evidence="3" type="ORF">ENP86_01125</name>
</gene>
<dbReference type="Gene3D" id="3.60.21.10">
    <property type="match status" value="1"/>
</dbReference>
<comment type="caution">
    <text evidence="3">The sequence shown here is derived from an EMBL/GenBank/DDBJ whole genome shotgun (WGS) entry which is preliminary data.</text>
</comment>
<evidence type="ECO:0000259" key="2">
    <source>
        <dbReference type="SMART" id="SM00854"/>
    </source>
</evidence>
<evidence type="ECO:0000256" key="1">
    <source>
        <dbReference type="ARBA" id="ARBA00005662"/>
    </source>
</evidence>
<sequence length="172" mass="19865">MLFRTNHTLDYGIKGLRTTTKILKEDSLIQIGAYISEEESKEFYIFEKNGIKIGFLSYTYGTNGIPIPKPWMVKLIALEETKKDIEKARPLCDFIIVALHFGIEYERYPNKEQKKIVKKICEMGADMIIGSHPHVIQPVEFIEVDNRKIFVAYSLGNFFVASEKDIRIPELC</sequence>
<protein>
    <submittedName>
        <fullName evidence="3">CapA family protein</fullName>
    </submittedName>
</protein>
<dbReference type="PANTHER" id="PTHR33393">
    <property type="entry name" value="POLYGLUTAMINE SYNTHESIS ACCESSORY PROTEIN RV0574C-RELATED"/>
    <property type="match status" value="1"/>
</dbReference>
<dbReference type="CDD" id="cd07381">
    <property type="entry name" value="MPP_CapA"/>
    <property type="match status" value="1"/>
</dbReference>
<dbReference type="Pfam" id="PF09587">
    <property type="entry name" value="PGA_cap"/>
    <property type="match status" value="1"/>
</dbReference>
<comment type="similarity">
    <text evidence="1">Belongs to the CapA family.</text>
</comment>
<dbReference type="AlphaFoldDB" id="A0A7V0Z3W8"/>
<organism evidence="3">
    <name type="scientific">candidate division WOR-3 bacterium</name>
    <dbReference type="NCBI Taxonomy" id="2052148"/>
    <lineage>
        <taxon>Bacteria</taxon>
        <taxon>Bacteria division WOR-3</taxon>
    </lineage>
</organism>
<dbReference type="SMART" id="SM00854">
    <property type="entry name" value="PGA_cap"/>
    <property type="match status" value="1"/>
</dbReference>
<dbReference type="InterPro" id="IPR052169">
    <property type="entry name" value="CW_Biosynth-Accessory"/>
</dbReference>
<dbReference type="EMBL" id="DSKY01000003">
    <property type="protein sequence ID" value="HDY58150.1"/>
    <property type="molecule type" value="Genomic_DNA"/>
</dbReference>
<dbReference type="InterPro" id="IPR019079">
    <property type="entry name" value="Capsule_synth_CapA"/>
</dbReference>
<evidence type="ECO:0000313" key="3">
    <source>
        <dbReference type="EMBL" id="HDY58150.1"/>
    </source>
</evidence>
<dbReference type="PANTHER" id="PTHR33393:SF12">
    <property type="entry name" value="CAPSULE BIOSYNTHESIS PROTEIN CAPA"/>
    <property type="match status" value="1"/>
</dbReference>
<name>A0A7V0Z3W8_UNCW3</name>
<dbReference type="InterPro" id="IPR029052">
    <property type="entry name" value="Metallo-depent_PP-like"/>
</dbReference>
<accession>A0A7V0Z3W8</accession>
<feature type="domain" description="Capsule synthesis protein CapA" evidence="2">
    <location>
        <begin position="1"/>
        <end position="162"/>
    </location>
</feature>